<name>A0AAD9RMC1_9HYME</name>
<feature type="compositionally biased region" description="Polar residues" evidence="11">
    <location>
        <begin position="383"/>
        <end position="405"/>
    </location>
</feature>
<dbReference type="InterPro" id="IPR000504">
    <property type="entry name" value="RRM_dom"/>
</dbReference>
<feature type="transmembrane region" description="Helical" evidence="12">
    <location>
        <begin position="632"/>
        <end position="651"/>
    </location>
</feature>
<evidence type="ECO:0000256" key="3">
    <source>
        <dbReference type="ARBA" id="ARBA00022525"/>
    </source>
</evidence>
<evidence type="ECO:0000259" key="13">
    <source>
        <dbReference type="PROSITE" id="PS50102"/>
    </source>
</evidence>
<dbReference type="Pfam" id="PF10591">
    <property type="entry name" value="SPARC_Ca_bdg"/>
    <property type="match status" value="1"/>
</dbReference>
<dbReference type="InterPro" id="IPR039539">
    <property type="entry name" value="Ras_GTPase_bind_prot"/>
</dbReference>
<dbReference type="InterPro" id="IPR018247">
    <property type="entry name" value="EF_Hand_1_Ca_BS"/>
</dbReference>
<keyword evidence="4" id="KW-0272">Extracellular matrix</keyword>
<evidence type="ECO:0000259" key="14">
    <source>
        <dbReference type="PROSITE" id="PS50177"/>
    </source>
</evidence>
<evidence type="ECO:0000313" key="16">
    <source>
        <dbReference type="Proteomes" id="UP001258017"/>
    </source>
</evidence>
<keyword evidence="6 9" id="KW-0694">RNA-binding</keyword>
<dbReference type="InterPro" id="IPR011992">
    <property type="entry name" value="EF-hand-dom_pair"/>
</dbReference>
<dbReference type="SUPFAM" id="SSF54928">
    <property type="entry name" value="RNA-binding domain, RBD"/>
    <property type="match status" value="1"/>
</dbReference>
<evidence type="ECO:0000256" key="6">
    <source>
        <dbReference type="ARBA" id="ARBA00022884"/>
    </source>
</evidence>
<dbReference type="PROSITE" id="PS50177">
    <property type="entry name" value="NTF2_DOMAIN"/>
    <property type="match status" value="1"/>
</dbReference>
<dbReference type="CDD" id="cd00780">
    <property type="entry name" value="NTF2"/>
    <property type="match status" value="1"/>
</dbReference>
<dbReference type="PANTHER" id="PTHR10693">
    <property type="entry name" value="RAS GTPASE-ACTIVATING PROTEIN-BINDING PROTEIN"/>
    <property type="match status" value="1"/>
</dbReference>
<dbReference type="InterPro" id="IPR001999">
    <property type="entry name" value="Osteonectin_CS"/>
</dbReference>
<keyword evidence="5" id="KW-0106">Calcium</keyword>
<feature type="compositionally biased region" description="Low complexity" evidence="11">
    <location>
        <begin position="310"/>
        <end position="319"/>
    </location>
</feature>
<proteinExistence type="predicted"/>
<keyword evidence="16" id="KW-1185">Reference proteome</keyword>
<evidence type="ECO:0000256" key="5">
    <source>
        <dbReference type="ARBA" id="ARBA00022837"/>
    </source>
</evidence>
<keyword evidence="12" id="KW-1133">Transmembrane helix</keyword>
<comment type="caution">
    <text evidence="15">The sequence shown here is derived from an EMBL/GenBank/DDBJ whole genome shotgun (WGS) entry which is preliminary data.</text>
</comment>
<feature type="compositionally biased region" description="Acidic residues" evidence="11">
    <location>
        <begin position="158"/>
        <end position="171"/>
    </location>
</feature>
<feature type="region of interest" description="Disordered" evidence="11">
    <location>
        <begin position="520"/>
        <end position="623"/>
    </location>
</feature>
<dbReference type="InterPro" id="IPR032710">
    <property type="entry name" value="NTF2-like_dom_sf"/>
</dbReference>
<dbReference type="InterPro" id="IPR035979">
    <property type="entry name" value="RBD_domain_sf"/>
</dbReference>
<keyword evidence="3" id="KW-0964">Secreted</keyword>
<dbReference type="InterPro" id="IPR037641">
    <property type="entry name" value="SPARC_FS"/>
</dbReference>
<evidence type="ECO:0000256" key="1">
    <source>
        <dbReference type="ARBA" id="ARBA00004210"/>
    </source>
</evidence>
<feature type="compositionally biased region" description="Low complexity" evidence="11">
    <location>
        <begin position="345"/>
        <end position="358"/>
    </location>
</feature>
<dbReference type="Gene3D" id="3.30.70.330">
    <property type="match status" value="1"/>
</dbReference>
<gene>
    <name evidence="15" type="ORF">KPH14_004722</name>
</gene>
<dbReference type="EMBL" id="JAIFRP010000031">
    <property type="protein sequence ID" value="KAK2582404.1"/>
    <property type="molecule type" value="Genomic_DNA"/>
</dbReference>
<dbReference type="Pfam" id="PF02136">
    <property type="entry name" value="NTF2"/>
    <property type="match status" value="1"/>
</dbReference>
<dbReference type="AlphaFoldDB" id="A0AAD9RMC1"/>
<dbReference type="GO" id="GO:0010494">
    <property type="term" value="C:cytoplasmic stress granule"/>
    <property type="evidence" value="ECO:0007669"/>
    <property type="project" value="UniProtKB-SubCell"/>
</dbReference>
<evidence type="ECO:0000256" key="9">
    <source>
        <dbReference type="PROSITE-ProRule" id="PRU00176"/>
    </source>
</evidence>
<organism evidence="15 16">
    <name type="scientific">Odynerus spinipes</name>
    <dbReference type="NCBI Taxonomy" id="1348599"/>
    <lineage>
        <taxon>Eukaryota</taxon>
        <taxon>Metazoa</taxon>
        <taxon>Ecdysozoa</taxon>
        <taxon>Arthropoda</taxon>
        <taxon>Hexapoda</taxon>
        <taxon>Insecta</taxon>
        <taxon>Pterygota</taxon>
        <taxon>Neoptera</taxon>
        <taxon>Endopterygota</taxon>
        <taxon>Hymenoptera</taxon>
        <taxon>Apocrita</taxon>
        <taxon>Aculeata</taxon>
        <taxon>Vespoidea</taxon>
        <taxon>Vespidae</taxon>
        <taxon>Eumeninae</taxon>
        <taxon>Odynerus</taxon>
    </lineage>
</organism>
<dbReference type="PROSITE" id="PS50102">
    <property type="entry name" value="RRM"/>
    <property type="match status" value="1"/>
</dbReference>
<protein>
    <submittedName>
        <fullName evidence="15">Uncharacterized protein</fullName>
    </submittedName>
</protein>
<keyword evidence="8" id="KW-0325">Glycoprotein</keyword>
<feature type="compositionally biased region" description="Polar residues" evidence="11">
    <location>
        <begin position="325"/>
        <end position="336"/>
    </location>
</feature>
<dbReference type="SUPFAM" id="SSF54427">
    <property type="entry name" value="NTF2-like"/>
    <property type="match status" value="1"/>
</dbReference>
<dbReference type="FunFam" id="3.10.450.50:FF:000010">
    <property type="entry name" value="Ras GTPase-activating protein-binding protein"/>
    <property type="match status" value="1"/>
</dbReference>
<dbReference type="PANTHER" id="PTHR10693:SF20">
    <property type="entry name" value="AT27578P"/>
    <property type="match status" value="1"/>
</dbReference>
<feature type="compositionally biased region" description="Gly residues" evidence="11">
    <location>
        <begin position="571"/>
        <end position="606"/>
    </location>
</feature>
<dbReference type="CDD" id="cd01328">
    <property type="entry name" value="FSL_SPARC"/>
    <property type="match status" value="1"/>
</dbReference>
<feature type="compositionally biased region" description="Low complexity" evidence="11">
    <location>
        <begin position="259"/>
        <end position="292"/>
    </location>
</feature>
<evidence type="ECO:0000256" key="11">
    <source>
        <dbReference type="SAM" id="MobiDB-lite"/>
    </source>
</evidence>
<dbReference type="PROSITE" id="PS00018">
    <property type="entry name" value="EF_HAND_1"/>
    <property type="match status" value="1"/>
</dbReference>
<dbReference type="GO" id="GO:1990904">
    <property type="term" value="C:ribonucleoprotein complex"/>
    <property type="evidence" value="ECO:0007669"/>
    <property type="project" value="TreeGrafter"/>
</dbReference>
<dbReference type="Gene3D" id="3.10.450.50">
    <property type="match status" value="1"/>
</dbReference>
<evidence type="ECO:0000256" key="12">
    <source>
        <dbReference type="SAM" id="Phobius"/>
    </source>
</evidence>
<dbReference type="Pfam" id="PF00076">
    <property type="entry name" value="RRM_1"/>
    <property type="match status" value="1"/>
</dbReference>
<keyword evidence="7" id="KW-1015">Disulfide bond</keyword>
<feature type="region of interest" description="Disordered" evidence="11">
    <location>
        <begin position="140"/>
        <end position="190"/>
    </location>
</feature>
<evidence type="ECO:0000256" key="7">
    <source>
        <dbReference type="ARBA" id="ARBA00023157"/>
    </source>
</evidence>
<accession>A0AAD9RMC1</accession>
<evidence type="ECO:0000256" key="4">
    <source>
        <dbReference type="ARBA" id="ARBA00022530"/>
    </source>
</evidence>
<dbReference type="SMART" id="SM00274">
    <property type="entry name" value="FOLN"/>
    <property type="match status" value="1"/>
</dbReference>
<dbReference type="FunFam" id="1.10.238.10:FF:000234">
    <property type="entry name" value="Protein BM-40"/>
    <property type="match status" value="1"/>
</dbReference>
<dbReference type="Gene3D" id="1.10.238.10">
    <property type="entry name" value="EF-hand"/>
    <property type="match status" value="1"/>
</dbReference>
<evidence type="ECO:0000256" key="8">
    <source>
        <dbReference type="ARBA" id="ARBA00023180"/>
    </source>
</evidence>
<evidence type="ECO:0000313" key="15">
    <source>
        <dbReference type="EMBL" id="KAK2582404.1"/>
    </source>
</evidence>
<feature type="coiled-coil region" evidence="10">
    <location>
        <begin position="679"/>
        <end position="706"/>
    </location>
</feature>
<feature type="compositionally biased region" description="Low complexity" evidence="11">
    <location>
        <begin position="553"/>
        <end position="570"/>
    </location>
</feature>
<keyword evidence="12" id="KW-0812">Transmembrane</keyword>
<feature type="compositionally biased region" description="Acidic residues" evidence="11">
    <location>
        <begin position="293"/>
        <end position="309"/>
    </location>
</feature>
<feature type="compositionally biased region" description="Low complexity" evidence="11">
    <location>
        <begin position="406"/>
        <end position="417"/>
    </location>
</feature>
<dbReference type="Gene3D" id="3.30.60.30">
    <property type="match status" value="1"/>
</dbReference>
<dbReference type="InterPro" id="IPR012677">
    <property type="entry name" value="Nucleotide-bd_a/b_plait_sf"/>
</dbReference>
<dbReference type="InterPro" id="IPR019577">
    <property type="entry name" value="SPARC/Testican_Ca-bd-dom"/>
</dbReference>
<dbReference type="SMART" id="SM00360">
    <property type="entry name" value="RRM"/>
    <property type="match status" value="1"/>
</dbReference>
<dbReference type="GO" id="GO:0005509">
    <property type="term" value="F:calcium ion binding"/>
    <property type="evidence" value="ECO:0007669"/>
    <property type="project" value="InterPro"/>
</dbReference>
<feature type="domain" description="RRM" evidence="13">
    <location>
        <begin position="444"/>
        <end position="535"/>
    </location>
</feature>
<reference evidence="15" key="2">
    <citation type="journal article" date="2023" name="Commun. Biol.">
        <title>Intrasexual cuticular hydrocarbon dimorphism in a wasp sheds light on hydrocarbon biosynthesis genes in Hymenoptera.</title>
        <authorList>
            <person name="Moris V.C."/>
            <person name="Podsiadlowski L."/>
            <person name="Martin S."/>
            <person name="Oeyen J.P."/>
            <person name="Donath A."/>
            <person name="Petersen M."/>
            <person name="Wilbrandt J."/>
            <person name="Misof B."/>
            <person name="Liedtke D."/>
            <person name="Thamm M."/>
            <person name="Scheiner R."/>
            <person name="Schmitt T."/>
            <person name="Niehuis O."/>
        </authorList>
    </citation>
    <scope>NUCLEOTIDE SEQUENCE</scope>
    <source>
        <strain evidence="15">GBR_01_08_01A</strain>
    </source>
</reference>
<dbReference type="InterPro" id="IPR002075">
    <property type="entry name" value="NTF2_dom"/>
</dbReference>
<dbReference type="GO" id="GO:0005829">
    <property type="term" value="C:cytosol"/>
    <property type="evidence" value="ECO:0007669"/>
    <property type="project" value="TreeGrafter"/>
</dbReference>
<dbReference type="InterPro" id="IPR003645">
    <property type="entry name" value="Fol_N"/>
</dbReference>
<evidence type="ECO:0000256" key="10">
    <source>
        <dbReference type="SAM" id="Coils"/>
    </source>
</evidence>
<keyword evidence="12" id="KW-0472">Membrane</keyword>
<evidence type="ECO:0000256" key="2">
    <source>
        <dbReference type="ARBA" id="ARBA00004613"/>
    </source>
</evidence>
<dbReference type="GO" id="GO:0003729">
    <property type="term" value="F:mRNA binding"/>
    <property type="evidence" value="ECO:0007669"/>
    <property type="project" value="TreeGrafter"/>
</dbReference>
<feature type="region of interest" description="Disordered" evidence="11">
    <location>
        <begin position="234"/>
        <end position="437"/>
    </location>
</feature>
<sequence length="932" mass="104236">MVMEASPSPQSVGREFVRQYYTLLNQAPAHLHRFYNQHSSFVHGGLDSNRESTPAIGQKQIHQKIQQLNFRDCHAKISQVDSQLTLENGVVVQVSGELSNAGQPMRRFTQTFVLAIQAPKKYYVHNDIFRYQDLIFPDEEETDVGGMEGGINETGERDAEEGGPSEPEEDEHQNQGQPLTGAAPATEPQAQPTLIPTQQPQLQQQQIYYAPPPQPHVHPVMQQVLNGSVHEETTLINQPQPQPQQQQQQQQPPPPPPVQQQQQQQQYIAEPAAQTQFVQETETETTTEQQTTAEEEPQAQAEETQEQTETETFPATTQESEPEHQVSNTNVSSSGPKTYANLVKSFPSSTATPSPQAPKISMSPPPMTNLRLDDRSPLHPTASGATLSGMNVSASQQQTHRTGSNQQPQQQPPHQQQRTSRGGLVQRDGERRGGARPCQYSDAHQLFLGNLPHNASEHDLRQVFERYGRVVDLRVHSKSSDRCKGPLGSNNAAKVPNYGFITFEDQQVVTKVLNSLPICYPDENGQKLNVEEKKTRPRMSMEGSGGRLNSGDGNMRPMGGQQQQQQQQQRGPGGPGGVMRGGQHGARGGRGGFSRGGDGGRGGGGMRQPERKGRKRERKGSIEEGIAMRTTGLQLLFLGLLLVALLVDVSAQQRRRKHRRRTTTTEPSVQDEMMNMLEADEVAEDAEDAEVTLENAGNEVASKKQRLLEVDPCLDKHCPAGRVCKSTEDGAAECVCVDVCDQEVDPRRKVCTNYNETFGSDCEVYQARCFCDTGDARCRGSDYQHVHIEYYGECRQMPMCKEEDMADFPRRMRDWLFNIMRDLADRQELPSHYLKMQREAETNMTLRWTNAAIWKWCDLDGHPHDRAVSRHELFPIRAPLMALEHCIAPFLDSCDANNDHKITLIEWGKCLELDEDDIDDKCDELAEANSNL</sequence>
<dbReference type="Proteomes" id="UP001258017">
    <property type="component" value="Unassembled WGS sequence"/>
</dbReference>
<dbReference type="GO" id="GO:0005615">
    <property type="term" value="C:extracellular space"/>
    <property type="evidence" value="ECO:0007669"/>
    <property type="project" value="InterPro"/>
</dbReference>
<dbReference type="InterPro" id="IPR018222">
    <property type="entry name" value="Nuclear_transport_factor_2_euk"/>
</dbReference>
<dbReference type="SUPFAM" id="SSF47473">
    <property type="entry name" value="EF-hand"/>
    <property type="match status" value="1"/>
</dbReference>
<dbReference type="PROSITE" id="PS00613">
    <property type="entry name" value="OSTEONECTIN_2"/>
    <property type="match status" value="1"/>
</dbReference>
<dbReference type="CDD" id="cd16231">
    <property type="entry name" value="EFh_SPARC_like"/>
    <property type="match status" value="1"/>
</dbReference>
<comment type="subcellular location">
    <subcellularLocation>
        <location evidence="1">Cytoplasm</location>
        <location evidence="1">Stress granule</location>
    </subcellularLocation>
    <subcellularLocation>
        <location evidence="2">Secreted</location>
    </subcellularLocation>
</comment>
<reference evidence="15" key="1">
    <citation type="submission" date="2021-08" db="EMBL/GenBank/DDBJ databases">
        <authorList>
            <person name="Misof B."/>
            <person name="Oliver O."/>
            <person name="Podsiadlowski L."/>
            <person name="Donath A."/>
            <person name="Peters R."/>
            <person name="Mayer C."/>
            <person name="Rust J."/>
            <person name="Gunkel S."/>
            <person name="Lesny P."/>
            <person name="Martin S."/>
            <person name="Oeyen J.P."/>
            <person name="Petersen M."/>
            <person name="Panagiotis P."/>
            <person name="Wilbrandt J."/>
            <person name="Tanja T."/>
        </authorList>
    </citation>
    <scope>NUCLEOTIDE SEQUENCE</scope>
    <source>
        <strain evidence="15">GBR_01_08_01A</strain>
        <tissue evidence="15">Thorax + abdomen</tissue>
    </source>
</reference>
<feature type="domain" description="NTF2" evidence="14">
    <location>
        <begin position="12"/>
        <end position="131"/>
    </location>
</feature>
<keyword evidence="10" id="KW-0175">Coiled coil</keyword>